<sequence length="106" mass="11615">MAKVHQSDVPGTSRAKVNGIEVPTQVPVQPIIIPTDSQTKNGGDLSLLINSEVTNKPAMSGDVVLYPLINQVLDPDLKVNQLRNGEYWDFQKLAAGYSQEEKDLIN</sequence>
<name>A0ABD2Y9R2_9GENT</name>
<dbReference type="Proteomes" id="UP001630127">
    <property type="component" value="Unassembled WGS sequence"/>
</dbReference>
<dbReference type="AlphaFoldDB" id="A0ABD2Y9R2"/>
<evidence type="ECO:0000313" key="2">
    <source>
        <dbReference type="EMBL" id="KAL3504208.1"/>
    </source>
</evidence>
<evidence type="ECO:0000313" key="3">
    <source>
        <dbReference type="Proteomes" id="UP001630127"/>
    </source>
</evidence>
<dbReference type="EMBL" id="JBJUIK010000014">
    <property type="protein sequence ID" value="KAL3504208.1"/>
    <property type="molecule type" value="Genomic_DNA"/>
</dbReference>
<protein>
    <submittedName>
        <fullName evidence="2">Uncharacterized protein</fullName>
    </submittedName>
</protein>
<gene>
    <name evidence="2" type="ORF">ACH5RR_034049</name>
</gene>
<evidence type="ECO:0000256" key="1">
    <source>
        <dbReference type="SAM" id="MobiDB-lite"/>
    </source>
</evidence>
<organism evidence="2 3">
    <name type="scientific">Cinchona calisaya</name>
    <dbReference type="NCBI Taxonomy" id="153742"/>
    <lineage>
        <taxon>Eukaryota</taxon>
        <taxon>Viridiplantae</taxon>
        <taxon>Streptophyta</taxon>
        <taxon>Embryophyta</taxon>
        <taxon>Tracheophyta</taxon>
        <taxon>Spermatophyta</taxon>
        <taxon>Magnoliopsida</taxon>
        <taxon>eudicotyledons</taxon>
        <taxon>Gunneridae</taxon>
        <taxon>Pentapetalae</taxon>
        <taxon>asterids</taxon>
        <taxon>lamiids</taxon>
        <taxon>Gentianales</taxon>
        <taxon>Rubiaceae</taxon>
        <taxon>Cinchonoideae</taxon>
        <taxon>Cinchoneae</taxon>
        <taxon>Cinchona</taxon>
    </lineage>
</organism>
<proteinExistence type="predicted"/>
<feature type="region of interest" description="Disordered" evidence="1">
    <location>
        <begin position="1"/>
        <end position="20"/>
    </location>
</feature>
<accession>A0ABD2Y9R2</accession>
<keyword evidence="3" id="KW-1185">Reference proteome</keyword>
<comment type="caution">
    <text evidence="2">The sequence shown here is derived from an EMBL/GenBank/DDBJ whole genome shotgun (WGS) entry which is preliminary data.</text>
</comment>
<reference evidence="2 3" key="1">
    <citation type="submission" date="2024-11" db="EMBL/GenBank/DDBJ databases">
        <title>A near-complete genome assembly of Cinchona calisaya.</title>
        <authorList>
            <person name="Lian D.C."/>
            <person name="Zhao X.W."/>
            <person name="Wei L."/>
        </authorList>
    </citation>
    <scope>NUCLEOTIDE SEQUENCE [LARGE SCALE GENOMIC DNA]</scope>
    <source>
        <tissue evidence="2">Nenye</tissue>
    </source>
</reference>